<sequence>MFKSAATKLAHNSTIPSLAGNNDLRPLQDLISAEKAVLVSLQRLSVDLTKASEALRTWGLGEGDDLGDTLSGSATIFAHFSAALSNYATLEHTVRDNLKAVRTREENLDELKRRRKRVSASAESAEKKLNKMSPEHKNLSQQTDSLNRLRDEIRSMDSEIMQEEADLGDFKRKCARNWMTLKFGGLMECCEKGVIVGDIGKSILLEIPEDVTQPGLPRSFYTGHSQVNYLLSEAQQQVAKITFSGNPSTRVRSVDDDSYITSTPQIAPQLGGSLRMGSFGSGLGGPNSPIAVSTSARSNSAEELGVSSPIADTRNPNQFASLPTNTRGISLQDGPALNSDFTSHSNRASTLFTRNDNDMSFSSSIAEALSGQDPSTADQLVHSSLDDPAPKYEPLGPGYGVSPYDTSEQSNNPSPYSNGQSYRTSPHPPGPPPGAAPAVLPTWVQEQIGGTDDEERPRIPSEGDHSQLPYTASPDDERQSPRQSRHVKFGGSPSEEDNSIPSQLQSQHSAPSQTPSPEPRASPLPPSEGRKIPRIPPPSLDVEPPPISAERSDEDDERARNAAAAREVSREMDALAFNGLQAQAQAQSQSQYPAQPTWATQSQQELPSQSRSQSPPYQQQQPAYSQGPFQQQYLQSHTSPPPSPLAPPNAPFSQRATSPRPPSQILAPSVSPRIPQSDMPRPQLGAISPPGSNYRTPPEYPKPFSSPLMAKSTSSLTSPNPNGPRTISAAAFRRPQARTPSGTEGPADTSPLMLRKRGEGSPLPPPPPQIQAERPVSGAGEDGEFDYISAYTNGPADEEQGPPQAPSGYGQGRFATDLDGYR</sequence>
<accession>A0ACB8AQJ0</accession>
<dbReference type="Proteomes" id="UP000790377">
    <property type="component" value="Unassembled WGS sequence"/>
</dbReference>
<reference evidence="1" key="1">
    <citation type="journal article" date="2021" name="New Phytol.">
        <title>Evolutionary innovations through gain and loss of genes in the ectomycorrhizal Boletales.</title>
        <authorList>
            <person name="Wu G."/>
            <person name="Miyauchi S."/>
            <person name="Morin E."/>
            <person name="Kuo A."/>
            <person name="Drula E."/>
            <person name="Varga T."/>
            <person name="Kohler A."/>
            <person name="Feng B."/>
            <person name="Cao Y."/>
            <person name="Lipzen A."/>
            <person name="Daum C."/>
            <person name="Hundley H."/>
            <person name="Pangilinan J."/>
            <person name="Johnson J."/>
            <person name="Barry K."/>
            <person name="LaButti K."/>
            <person name="Ng V."/>
            <person name="Ahrendt S."/>
            <person name="Min B."/>
            <person name="Choi I.G."/>
            <person name="Park H."/>
            <person name="Plett J.M."/>
            <person name="Magnuson J."/>
            <person name="Spatafora J.W."/>
            <person name="Nagy L.G."/>
            <person name="Henrissat B."/>
            <person name="Grigoriev I.V."/>
            <person name="Yang Z.L."/>
            <person name="Xu J."/>
            <person name="Martin F.M."/>
        </authorList>
    </citation>
    <scope>NUCLEOTIDE SEQUENCE</scope>
    <source>
        <strain evidence="1">ATCC 28755</strain>
    </source>
</reference>
<comment type="caution">
    <text evidence="1">The sequence shown here is derived from an EMBL/GenBank/DDBJ whole genome shotgun (WGS) entry which is preliminary data.</text>
</comment>
<protein>
    <submittedName>
        <fullName evidence="1">Uncharacterized protein</fullName>
    </submittedName>
</protein>
<dbReference type="EMBL" id="MU267599">
    <property type="protein sequence ID" value="KAH7915522.1"/>
    <property type="molecule type" value="Genomic_DNA"/>
</dbReference>
<gene>
    <name evidence="1" type="ORF">BJ138DRAFT_1122565</name>
</gene>
<evidence type="ECO:0000313" key="2">
    <source>
        <dbReference type="Proteomes" id="UP000790377"/>
    </source>
</evidence>
<evidence type="ECO:0000313" key="1">
    <source>
        <dbReference type="EMBL" id="KAH7915522.1"/>
    </source>
</evidence>
<proteinExistence type="predicted"/>
<name>A0ACB8AQJ0_9AGAM</name>
<organism evidence="1 2">
    <name type="scientific">Hygrophoropsis aurantiaca</name>
    <dbReference type="NCBI Taxonomy" id="72124"/>
    <lineage>
        <taxon>Eukaryota</taxon>
        <taxon>Fungi</taxon>
        <taxon>Dikarya</taxon>
        <taxon>Basidiomycota</taxon>
        <taxon>Agaricomycotina</taxon>
        <taxon>Agaricomycetes</taxon>
        <taxon>Agaricomycetidae</taxon>
        <taxon>Boletales</taxon>
        <taxon>Coniophorineae</taxon>
        <taxon>Hygrophoropsidaceae</taxon>
        <taxon>Hygrophoropsis</taxon>
    </lineage>
</organism>
<keyword evidence="2" id="KW-1185">Reference proteome</keyword>